<dbReference type="EMBL" id="SMFR01000003">
    <property type="protein sequence ID" value="TCJ95374.1"/>
    <property type="molecule type" value="Genomic_DNA"/>
</dbReference>
<comment type="caution">
    <text evidence="1">The sequence shown here is derived from an EMBL/GenBank/DDBJ whole genome shotgun (WGS) entry which is preliminary data.</text>
</comment>
<dbReference type="AlphaFoldDB" id="A0A4R1FPF9"/>
<proteinExistence type="predicted"/>
<evidence type="ECO:0000313" key="2">
    <source>
        <dbReference type="Proteomes" id="UP000294856"/>
    </source>
</evidence>
<reference evidence="1 2" key="1">
    <citation type="submission" date="2019-03" db="EMBL/GenBank/DDBJ databases">
        <title>Genomic Encyclopedia of Type Strains, Phase IV (KMG-IV): sequencing the most valuable type-strain genomes for metagenomic binning, comparative biology and taxonomic classification.</title>
        <authorList>
            <person name="Goeker M."/>
        </authorList>
    </citation>
    <scope>NUCLEOTIDE SEQUENCE [LARGE SCALE GENOMIC DNA]</scope>
    <source>
        <strain evidence="1 2">DSM 44684</strain>
    </source>
</reference>
<accession>A0A4R1FPF9</accession>
<dbReference type="STRING" id="1210063.GCA_001612665_05840"/>
<protein>
    <submittedName>
        <fullName evidence="1">Uncharacterized protein</fullName>
    </submittedName>
</protein>
<dbReference type="RefSeq" id="WP_132370021.1">
    <property type="nucleotide sequence ID" value="NZ_SMFR01000003.1"/>
</dbReference>
<organism evidence="1 2">
    <name type="scientific">Nocardia alba</name>
    <dbReference type="NCBI Taxonomy" id="225051"/>
    <lineage>
        <taxon>Bacteria</taxon>
        <taxon>Bacillati</taxon>
        <taxon>Actinomycetota</taxon>
        <taxon>Actinomycetes</taxon>
        <taxon>Mycobacteriales</taxon>
        <taxon>Nocardiaceae</taxon>
        <taxon>Nocardia</taxon>
    </lineage>
</organism>
<evidence type="ECO:0000313" key="1">
    <source>
        <dbReference type="EMBL" id="TCJ95374.1"/>
    </source>
</evidence>
<name>A0A4R1FPF9_9NOCA</name>
<gene>
    <name evidence="1" type="ORF">DFR71_4289</name>
</gene>
<keyword evidence="2" id="KW-1185">Reference proteome</keyword>
<sequence length="248" mass="27174">MLTPERLLDVSTAAANNFKKPLDLIAIHSEQPVRGTQPRASLNPFTVMSAGGAWERLIADLVGASQSELAKPGHHKSDKGMQYPDTVDGYLRKRQVIRMPVTSRWEAAYAQGWHGAMPTRWITVTSESNDADRQVFLRYVRAAIGARNAAAHFALAQTANAIAGEWKEYGGHPWDSDAASDTLQSGYVRGATALWLQLIDTTLVAVAADHGWDPAPFRLPADWFGAVATSDRYHGVEFWGGRALHRVA</sequence>
<dbReference type="Proteomes" id="UP000294856">
    <property type="component" value="Unassembled WGS sequence"/>
</dbReference>
<dbReference type="OrthoDB" id="3404666at2"/>